<reference evidence="2 3" key="1">
    <citation type="submission" date="2018-06" db="EMBL/GenBank/DDBJ databases">
        <title>A transcriptomic atlas of mushroom development highlights an independent origin of complex multicellularity.</title>
        <authorList>
            <consortium name="DOE Joint Genome Institute"/>
            <person name="Krizsan K."/>
            <person name="Almasi E."/>
            <person name="Merenyi Z."/>
            <person name="Sahu N."/>
            <person name="Viragh M."/>
            <person name="Koszo T."/>
            <person name="Mondo S."/>
            <person name="Kiss B."/>
            <person name="Balint B."/>
            <person name="Kues U."/>
            <person name="Barry K."/>
            <person name="Hegedus J.C."/>
            <person name="Henrissat B."/>
            <person name="Johnson J."/>
            <person name="Lipzen A."/>
            <person name="Ohm R."/>
            <person name="Nagy I."/>
            <person name="Pangilinan J."/>
            <person name="Yan J."/>
            <person name="Xiong Y."/>
            <person name="Grigoriev I.V."/>
            <person name="Hibbett D.S."/>
            <person name="Nagy L.G."/>
        </authorList>
    </citation>
    <scope>NUCLEOTIDE SEQUENCE [LARGE SCALE GENOMIC DNA]</scope>
    <source>
        <strain evidence="2 3">SZMC22713</strain>
    </source>
</reference>
<dbReference type="SUPFAM" id="SSF54695">
    <property type="entry name" value="POZ domain"/>
    <property type="match status" value="1"/>
</dbReference>
<dbReference type="InterPro" id="IPR011333">
    <property type="entry name" value="SKP1/BTB/POZ_sf"/>
</dbReference>
<feature type="non-terminal residue" evidence="2">
    <location>
        <position position="1"/>
    </location>
</feature>
<dbReference type="InterPro" id="IPR000210">
    <property type="entry name" value="BTB/POZ_dom"/>
</dbReference>
<feature type="non-terminal residue" evidence="2">
    <location>
        <position position="135"/>
    </location>
</feature>
<dbReference type="OrthoDB" id="3268787at2759"/>
<dbReference type="Proteomes" id="UP000294933">
    <property type="component" value="Unassembled WGS sequence"/>
</dbReference>
<accession>A0A4Y7PI54</accession>
<proteinExistence type="predicted"/>
<feature type="domain" description="BTB" evidence="1">
    <location>
        <begin position="9"/>
        <end position="82"/>
    </location>
</feature>
<dbReference type="STRING" id="50990.A0A4Y7PI54"/>
<dbReference type="PROSITE" id="PS50097">
    <property type="entry name" value="BTB"/>
    <property type="match status" value="1"/>
</dbReference>
<protein>
    <recommendedName>
        <fullName evidence="1">BTB domain-containing protein</fullName>
    </recommendedName>
</protein>
<sequence length="135" mass="15557">HETLYLPTGDLVLSAMSNLKDHGLVLFRVHKFMMAHHSSIFRDMFALPIPVEDCNESYEGVHMVHMPDSAEDLEGLLRVLYDPICIPNKCHEFDFVVLGILKLAIKYEIEPIRKHIITRVNDAWPAGLKEWDAFE</sequence>
<dbReference type="AlphaFoldDB" id="A0A4Y7PI54"/>
<evidence type="ECO:0000313" key="3">
    <source>
        <dbReference type="Proteomes" id="UP000294933"/>
    </source>
</evidence>
<dbReference type="EMBL" id="ML170330">
    <property type="protein sequence ID" value="TDL14522.1"/>
    <property type="molecule type" value="Genomic_DNA"/>
</dbReference>
<organism evidence="2 3">
    <name type="scientific">Rickenella mellea</name>
    <dbReference type="NCBI Taxonomy" id="50990"/>
    <lineage>
        <taxon>Eukaryota</taxon>
        <taxon>Fungi</taxon>
        <taxon>Dikarya</taxon>
        <taxon>Basidiomycota</taxon>
        <taxon>Agaricomycotina</taxon>
        <taxon>Agaricomycetes</taxon>
        <taxon>Hymenochaetales</taxon>
        <taxon>Rickenellaceae</taxon>
        <taxon>Rickenella</taxon>
    </lineage>
</organism>
<name>A0A4Y7PI54_9AGAM</name>
<dbReference type="VEuPathDB" id="FungiDB:BD410DRAFT_694288"/>
<evidence type="ECO:0000313" key="2">
    <source>
        <dbReference type="EMBL" id="TDL14522.1"/>
    </source>
</evidence>
<dbReference type="Gene3D" id="3.30.710.10">
    <property type="entry name" value="Potassium Channel Kv1.1, Chain A"/>
    <property type="match status" value="1"/>
</dbReference>
<gene>
    <name evidence="2" type="ORF">BD410DRAFT_694288</name>
</gene>
<dbReference type="Pfam" id="PF00651">
    <property type="entry name" value="BTB"/>
    <property type="match status" value="1"/>
</dbReference>
<keyword evidence="3" id="KW-1185">Reference proteome</keyword>
<evidence type="ECO:0000259" key="1">
    <source>
        <dbReference type="PROSITE" id="PS50097"/>
    </source>
</evidence>